<accession>A0AAD8Y0C6</accession>
<evidence type="ECO:0000259" key="12">
    <source>
        <dbReference type="PROSITE" id="PS50203"/>
    </source>
</evidence>
<dbReference type="PROSITE" id="PS50203">
    <property type="entry name" value="CALPAIN_CAT"/>
    <property type="match status" value="1"/>
</dbReference>
<protein>
    <submittedName>
        <fullName evidence="14">Calpain</fullName>
        <ecNumber evidence="14">3.4.22.-</ecNumber>
    </submittedName>
</protein>
<feature type="active site" evidence="8">
    <location>
        <position position="322"/>
    </location>
</feature>
<dbReference type="Proteomes" id="UP001224775">
    <property type="component" value="Unassembled WGS sequence"/>
</dbReference>
<feature type="domain" description="GRF-type" evidence="13">
    <location>
        <begin position="244"/>
        <end position="287"/>
    </location>
</feature>
<comment type="similarity">
    <text evidence="1">Belongs to the peptidase C2 family.</text>
</comment>
<evidence type="ECO:0000256" key="9">
    <source>
        <dbReference type="PROSITE-ProRule" id="PRU00239"/>
    </source>
</evidence>
<dbReference type="PROSITE" id="PS51999">
    <property type="entry name" value="ZF_GRF"/>
    <property type="match status" value="1"/>
</dbReference>
<organism evidence="14 15">
    <name type="scientific">Skeletonema marinoi</name>
    <dbReference type="NCBI Taxonomy" id="267567"/>
    <lineage>
        <taxon>Eukaryota</taxon>
        <taxon>Sar</taxon>
        <taxon>Stramenopiles</taxon>
        <taxon>Ochrophyta</taxon>
        <taxon>Bacillariophyta</taxon>
        <taxon>Coscinodiscophyceae</taxon>
        <taxon>Thalassiosirophycidae</taxon>
        <taxon>Thalassiosirales</taxon>
        <taxon>Skeletonemataceae</taxon>
        <taxon>Skeletonema</taxon>
        <taxon>Skeletonema marinoi-dohrnii complex</taxon>
    </lineage>
</organism>
<dbReference type="InterPro" id="IPR010666">
    <property type="entry name" value="Znf_GRF"/>
</dbReference>
<evidence type="ECO:0000256" key="5">
    <source>
        <dbReference type="ARBA" id="ARBA00022801"/>
    </source>
</evidence>
<keyword evidence="4 10" id="KW-0863">Zinc-finger</keyword>
<evidence type="ECO:0000256" key="4">
    <source>
        <dbReference type="ARBA" id="ARBA00022771"/>
    </source>
</evidence>
<feature type="domain" description="Calpain catalytic" evidence="12">
    <location>
        <begin position="290"/>
        <end position="529"/>
    </location>
</feature>
<evidence type="ECO:0000256" key="1">
    <source>
        <dbReference type="ARBA" id="ARBA00007623"/>
    </source>
</evidence>
<evidence type="ECO:0000259" key="13">
    <source>
        <dbReference type="PROSITE" id="PS51999"/>
    </source>
</evidence>
<feature type="compositionally biased region" description="Basic and acidic residues" evidence="11">
    <location>
        <begin position="90"/>
        <end position="104"/>
    </location>
</feature>
<evidence type="ECO:0000256" key="10">
    <source>
        <dbReference type="PROSITE-ProRule" id="PRU01343"/>
    </source>
</evidence>
<dbReference type="PROSITE" id="PS00139">
    <property type="entry name" value="THIOL_PROTEASE_CYS"/>
    <property type="match status" value="1"/>
</dbReference>
<keyword evidence="6" id="KW-0788">Thiol protease</keyword>
<dbReference type="SMART" id="SM00230">
    <property type="entry name" value="CysPc"/>
    <property type="match status" value="1"/>
</dbReference>
<gene>
    <name evidence="14" type="ORF">QTG54_012005</name>
</gene>
<evidence type="ECO:0000256" key="11">
    <source>
        <dbReference type="SAM" id="MobiDB-lite"/>
    </source>
</evidence>
<proteinExistence type="inferred from homology"/>
<dbReference type="AlphaFoldDB" id="A0AAD8Y0C6"/>
<feature type="compositionally biased region" description="Low complexity" evidence="11">
    <location>
        <begin position="140"/>
        <end position="150"/>
    </location>
</feature>
<dbReference type="InterPro" id="IPR001300">
    <property type="entry name" value="Peptidase_C2_calpain_cat"/>
</dbReference>
<name>A0AAD8Y0C6_9STRA</name>
<dbReference type="EMBL" id="JATAAI010000026">
    <property type="protein sequence ID" value="KAK1737138.1"/>
    <property type="molecule type" value="Genomic_DNA"/>
</dbReference>
<dbReference type="InterPro" id="IPR038765">
    <property type="entry name" value="Papain-like_cys_pep_sf"/>
</dbReference>
<dbReference type="Pfam" id="PF00648">
    <property type="entry name" value="Peptidase_C2"/>
    <property type="match status" value="2"/>
</dbReference>
<dbReference type="PANTHER" id="PTHR10183:SF379">
    <property type="entry name" value="CALPAIN-5"/>
    <property type="match status" value="1"/>
</dbReference>
<keyword evidence="7" id="KW-0862">Zinc</keyword>
<dbReference type="SUPFAM" id="SSF54001">
    <property type="entry name" value="Cysteine proteinases"/>
    <property type="match status" value="1"/>
</dbReference>
<keyword evidence="15" id="KW-1185">Reference proteome</keyword>
<evidence type="ECO:0000256" key="3">
    <source>
        <dbReference type="ARBA" id="ARBA00022723"/>
    </source>
</evidence>
<evidence type="ECO:0000313" key="15">
    <source>
        <dbReference type="Proteomes" id="UP001224775"/>
    </source>
</evidence>
<sequence length="558" mass="62389">MSNEVIDLLSDDDGEAVAASNGSSATTSFITNTVSLDSSTAGDKKRSSKYDDNVILVDDPPKPKPKQPTKLPPASTARKIVNPYAKKRKPNNETKKVVHKDNDKRQKKQQNKDIPLQPRELQSGLVFEEDVDHIQQSRGASAAKASLKQSSLKKKSASLKRDEDTDSEAAEEDQLSNPSSAREYADHQYTTRVLHHLPPILYHDKDFAAGNPGTIDGIHKVSEKSTNKRYDNDSSALSFNPPKCRCRPPILCTLDYSTRDGPNFGRPFHKCCRKTNACNHFSWAFTSYMIQWYRFGPHNGHALVNSGGFRAEDLVQGKVGDCWFLSALAVVAEREDLIKRLIGSNVTSNNKTGKKKEGGDQLATNKCGVIEVTLFEDGWWKKFVVDDFLPCFIDQRSEKMENQQLQMALQQSLAAAGLVGHVIDTTVAQHPNNKQKRVTSKFDPNVISDENYKTLTDVRDFLQSDQHKKNATFRSSRSDFLSQSLEPLSRKPTISDLAYSKARNNQLWVPFIEKAYAKMHGSYKSISGGHCHTVLPVPLDTHTIQLISFLFLVIGDKH</sequence>
<feature type="region of interest" description="Disordered" evidence="11">
    <location>
        <begin position="137"/>
        <end position="183"/>
    </location>
</feature>
<dbReference type="GO" id="GO:0008270">
    <property type="term" value="F:zinc ion binding"/>
    <property type="evidence" value="ECO:0007669"/>
    <property type="project" value="UniProtKB-KW"/>
</dbReference>
<feature type="compositionally biased region" description="Acidic residues" evidence="11">
    <location>
        <begin position="164"/>
        <end position="174"/>
    </location>
</feature>
<feature type="compositionally biased region" description="Basic and acidic residues" evidence="11">
    <location>
        <begin position="42"/>
        <end position="52"/>
    </location>
</feature>
<dbReference type="GO" id="GO:0004198">
    <property type="term" value="F:calcium-dependent cysteine-type endopeptidase activity"/>
    <property type="evidence" value="ECO:0007669"/>
    <property type="project" value="InterPro"/>
</dbReference>
<feature type="region of interest" description="Disordered" evidence="11">
    <location>
        <begin position="33"/>
        <end position="120"/>
    </location>
</feature>
<keyword evidence="2" id="KW-0645">Protease</keyword>
<comment type="caution">
    <text evidence="9">Lacks conserved residue(s) required for the propagation of feature annotation.</text>
</comment>
<dbReference type="InterPro" id="IPR022684">
    <property type="entry name" value="Calpain_cysteine_protease"/>
</dbReference>
<evidence type="ECO:0000313" key="14">
    <source>
        <dbReference type="EMBL" id="KAK1737138.1"/>
    </source>
</evidence>
<keyword evidence="3" id="KW-0479">Metal-binding</keyword>
<dbReference type="InterPro" id="IPR000169">
    <property type="entry name" value="Pept_cys_AS"/>
</dbReference>
<reference evidence="14" key="1">
    <citation type="submission" date="2023-06" db="EMBL/GenBank/DDBJ databases">
        <title>Survivors Of The Sea: Transcriptome response of Skeletonema marinoi to long-term dormancy.</title>
        <authorList>
            <person name="Pinder M.I.M."/>
            <person name="Kourtchenko O."/>
            <person name="Robertson E.K."/>
            <person name="Larsson T."/>
            <person name="Maumus F."/>
            <person name="Osuna-Cruz C.M."/>
            <person name="Vancaester E."/>
            <person name="Stenow R."/>
            <person name="Vandepoele K."/>
            <person name="Ploug H."/>
            <person name="Bruchert V."/>
            <person name="Godhe A."/>
            <person name="Topel M."/>
        </authorList>
    </citation>
    <scope>NUCLEOTIDE SEQUENCE</scope>
    <source>
        <strain evidence="14">R05AC</strain>
    </source>
</reference>
<keyword evidence="5 14" id="KW-0378">Hydrolase</keyword>
<evidence type="ECO:0000256" key="7">
    <source>
        <dbReference type="ARBA" id="ARBA00022833"/>
    </source>
</evidence>
<evidence type="ECO:0000256" key="6">
    <source>
        <dbReference type="ARBA" id="ARBA00022807"/>
    </source>
</evidence>
<evidence type="ECO:0000256" key="8">
    <source>
        <dbReference type="PIRSR" id="PIRSR622684-1"/>
    </source>
</evidence>
<comment type="caution">
    <text evidence="14">The sequence shown here is derived from an EMBL/GenBank/DDBJ whole genome shotgun (WGS) entry which is preliminary data.</text>
</comment>
<dbReference type="EC" id="3.4.22.-" evidence="14"/>
<evidence type="ECO:0000256" key="2">
    <source>
        <dbReference type="ARBA" id="ARBA00022670"/>
    </source>
</evidence>
<dbReference type="GO" id="GO:0006508">
    <property type="term" value="P:proteolysis"/>
    <property type="evidence" value="ECO:0007669"/>
    <property type="project" value="UniProtKB-KW"/>
</dbReference>
<dbReference type="PANTHER" id="PTHR10183">
    <property type="entry name" value="CALPAIN"/>
    <property type="match status" value="1"/>
</dbReference>